<sequence>MPALCYQQILQNKLQFTIELITFIGYTVVVNCPFRITRLGH</sequence>
<reference evidence="1" key="1">
    <citation type="journal article" date="2021" name="Proc. Natl. Acad. Sci. U.S.A.">
        <title>A Catalog of Tens of Thousands of Viruses from Human Metagenomes Reveals Hidden Associations with Chronic Diseases.</title>
        <authorList>
            <person name="Tisza M.J."/>
            <person name="Buck C.B."/>
        </authorList>
    </citation>
    <scope>NUCLEOTIDE SEQUENCE</scope>
    <source>
        <strain evidence="1">CtFH16</strain>
    </source>
</reference>
<name>A0A8S5TN49_9CAUD</name>
<protein>
    <submittedName>
        <fullName evidence="1">Uncharacterized protein</fullName>
    </submittedName>
</protein>
<organism evidence="1">
    <name type="scientific">Siphoviridae sp. ctFH16</name>
    <dbReference type="NCBI Taxonomy" id="2827817"/>
    <lineage>
        <taxon>Viruses</taxon>
        <taxon>Duplodnaviria</taxon>
        <taxon>Heunggongvirae</taxon>
        <taxon>Uroviricota</taxon>
        <taxon>Caudoviricetes</taxon>
    </lineage>
</organism>
<evidence type="ECO:0000313" key="1">
    <source>
        <dbReference type="EMBL" id="DAF64564.1"/>
    </source>
</evidence>
<proteinExistence type="predicted"/>
<dbReference type="EMBL" id="BK032863">
    <property type="protein sequence ID" value="DAF64564.1"/>
    <property type="molecule type" value="Genomic_DNA"/>
</dbReference>
<accession>A0A8S5TN49</accession>